<dbReference type="PRINTS" id="PR00059">
    <property type="entry name" value="RIBOSOMALL6"/>
</dbReference>
<dbReference type="GO" id="GO:0003735">
    <property type="term" value="F:structural constituent of ribosome"/>
    <property type="evidence" value="ECO:0007669"/>
    <property type="project" value="UniProtKB-UniRule"/>
</dbReference>
<dbReference type="Proteomes" id="UP000063234">
    <property type="component" value="Chromosome"/>
</dbReference>
<dbReference type="PIRSF" id="PIRSF002162">
    <property type="entry name" value="Ribosomal_L6"/>
    <property type="match status" value="1"/>
</dbReference>
<evidence type="ECO:0000256" key="7">
    <source>
        <dbReference type="RuleBase" id="RU003869"/>
    </source>
</evidence>
<dbReference type="STRING" id="1298851.TST_1420"/>
<dbReference type="PANTHER" id="PTHR11655">
    <property type="entry name" value="60S/50S RIBOSOMAL PROTEIN L6/L9"/>
    <property type="match status" value="1"/>
</dbReference>
<dbReference type="InterPro" id="IPR036789">
    <property type="entry name" value="Ribosomal_uL6-like_a/b-dom_sf"/>
</dbReference>
<proteinExistence type="inferred from homology"/>
<dbReference type="PATRIC" id="fig|1298851.3.peg.1494"/>
<sequence>MSRIGRLPVEIPNGVEVTIDGHRVKVKGPLGELEREFHPRVKFVREGNVIKVERLSDSKLDKSLHGLSRTLLNNMIIGVTKGYQKVLDIVGVGYRAEIKGKKLVMQLGYSHPVEYEPPEGITIECPIPTRIVVKGIDKEKVGQVAAEIRSKRPPEPYKGKGIRYENEQVRRKAGKAGKVGKK</sequence>
<evidence type="ECO:0000256" key="4">
    <source>
        <dbReference type="ARBA" id="ARBA00022980"/>
    </source>
</evidence>
<evidence type="ECO:0000256" key="8">
    <source>
        <dbReference type="RuleBase" id="RU003870"/>
    </source>
</evidence>
<feature type="domain" description="Large ribosomal subunit protein uL6 alpha-beta" evidence="10">
    <location>
        <begin position="11"/>
        <end position="82"/>
    </location>
</feature>
<evidence type="ECO:0000256" key="2">
    <source>
        <dbReference type="ARBA" id="ARBA00022730"/>
    </source>
</evidence>
<dbReference type="Pfam" id="PF00347">
    <property type="entry name" value="Ribosomal_L6"/>
    <property type="match status" value="2"/>
</dbReference>
<dbReference type="InterPro" id="IPR020040">
    <property type="entry name" value="Ribosomal_uL6_a/b-dom"/>
</dbReference>
<dbReference type="FunFam" id="3.90.930.12:FF:000002">
    <property type="entry name" value="50S ribosomal protein L6"/>
    <property type="match status" value="1"/>
</dbReference>
<comment type="subunit">
    <text evidence="6">Part of the 50S ribosomal subunit.</text>
</comment>
<gene>
    <name evidence="6 11" type="primary">rplF</name>
    <name evidence="11" type="ORF">TST_1420</name>
</gene>
<keyword evidence="12" id="KW-1185">Reference proteome</keyword>
<protein>
    <recommendedName>
        <fullName evidence="6">Large ribosomal subunit protein uL6</fullName>
    </recommendedName>
</protein>
<evidence type="ECO:0000256" key="1">
    <source>
        <dbReference type="ARBA" id="ARBA00009356"/>
    </source>
</evidence>
<evidence type="ECO:0000313" key="12">
    <source>
        <dbReference type="Proteomes" id="UP000063234"/>
    </source>
</evidence>
<accession>A0A0S3QV62</accession>
<evidence type="ECO:0000313" key="11">
    <source>
        <dbReference type="EMBL" id="BAT72207.1"/>
    </source>
</evidence>
<dbReference type="GO" id="GO:0002181">
    <property type="term" value="P:cytoplasmic translation"/>
    <property type="evidence" value="ECO:0007669"/>
    <property type="project" value="TreeGrafter"/>
</dbReference>
<keyword evidence="4 6" id="KW-0689">Ribosomal protein</keyword>
<dbReference type="GO" id="GO:0019843">
    <property type="term" value="F:rRNA binding"/>
    <property type="evidence" value="ECO:0007669"/>
    <property type="project" value="UniProtKB-UniRule"/>
</dbReference>
<evidence type="ECO:0000256" key="9">
    <source>
        <dbReference type="SAM" id="MobiDB-lite"/>
    </source>
</evidence>
<dbReference type="RefSeq" id="WP_068550193.1">
    <property type="nucleotide sequence ID" value="NZ_AP013035.1"/>
</dbReference>
<organism evidence="11 12">
    <name type="scientific">Thermosulfidibacter takaii (strain DSM 17441 / JCM 13301 / NBRC 103674 / ABI70S6)</name>
    <dbReference type="NCBI Taxonomy" id="1298851"/>
    <lineage>
        <taxon>Bacteria</taxon>
        <taxon>Pseudomonadati</taxon>
        <taxon>Thermosulfidibacterota</taxon>
        <taxon>Thermosulfidibacteria</taxon>
        <taxon>Thermosulfidibacterales</taxon>
        <taxon>Thermosulfidibacteraceae</taxon>
    </lineage>
</organism>
<dbReference type="Gene3D" id="3.90.930.12">
    <property type="entry name" value="Ribosomal protein L6, alpha-beta domain"/>
    <property type="match status" value="2"/>
</dbReference>
<dbReference type="InterPro" id="IPR002358">
    <property type="entry name" value="Ribosomal_uL6_CS"/>
</dbReference>
<evidence type="ECO:0000256" key="6">
    <source>
        <dbReference type="HAMAP-Rule" id="MF_01365"/>
    </source>
</evidence>
<dbReference type="FunFam" id="3.90.930.12:FF:000001">
    <property type="entry name" value="50S ribosomal protein L6"/>
    <property type="match status" value="1"/>
</dbReference>
<dbReference type="SUPFAM" id="SSF56053">
    <property type="entry name" value="Ribosomal protein L6"/>
    <property type="match status" value="2"/>
</dbReference>
<dbReference type="InterPro" id="IPR019906">
    <property type="entry name" value="Ribosomal_uL6_bac-type"/>
</dbReference>
<keyword evidence="5 6" id="KW-0687">Ribonucleoprotein</keyword>
<evidence type="ECO:0000256" key="3">
    <source>
        <dbReference type="ARBA" id="ARBA00022884"/>
    </source>
</evidence>
<evidence type="ECO:0000259" key="10">
    <source>
        <dbReference type="Pfam" id="PF00347"/>
    </source>
</evidence>
<reference evidence="12" key="1">
    <citation type="journal article" date="2018" name="Science">
        <title>A primordial and reversible TCA cycle in a facultatively chemolithoautotrophic thermophile.</title>
        <authorList>
            <person name="Nunoura T."/>
            <person name="Chikaraishi Y."/>
            <person name="Izaki R."/>
            <person name="Suwa T."/>
            <person name="Sato T."/>
            <person name="Harada T."/>
            <person name="Mori K."/>
            <person name="Kato Y."/>
            <person name="Miyazaki M."/>
            <person name="Shimamura S."/>
            <person name="Yanagawa K."/>
            <person name="Shuto A."/>
            <person name="Ohkouchi N."/>
            <person name="Fujita N."/>
            <person name="Takaki Y."/>
            <person name="Atomi H."/>
            <person name="Takai K."/>
        </authorList>
    </citation>
    <scope>NUCLEOTIDE SEQUENCE [LARGE SCALE GENOMIC DNA]</scope>
    <source>
        <strain evidence="12">DSM 17441 / JCM 13301 / NBRC 103674 / ABI70S6</strain>
    </source>
</reference>
<name>A0A0S3QV62_THET7</name>
<comment type="function">
    <text evidence="6 8">This protein binds to the 23S rRNA, and is important in its secondary structure. It is located near the subunit interface in the base of the L7/L12 stalk, and near the tRNA binding site of the peptidyltransferase center.</text>
</comment>
<dbReference type="AlphaFoldDB" id="A0A0S3QV62"/>
<feature type="domain" description="Large ribosomal subunit protein uL6 alpha-beta" evidence="10">
    <location>
        <begin position="90"/>
        <end position="164"/>
    </location>
</feature>
<dbReference type="InterPro" id="IPR000702">
    <property type="entry name" value="Ribosomal_uL6-like"/>
</dbReference>
<comment type="similarity">
    <text evidence="1 6 7">Belongs to the universal ribosomal protein uL6 family.</text>
</comment>
<feature type="compositionally biased region" description="Basic and acidic residues" evidence="9">
    <location>
        <begin position="149"/>
        <end position="170"/>
    </location>
</feature>
<dbReference type="EMBL" id="AP013035">
    <property type="protein sequence ID" value="BAT72207.1"/>
    <property type="molecule type" value="Genomic_DNA"/>
</dbReference>
<dbReference type="GO" id="GO:0022625">
    <property type="term" value="C:cytosolic large ribosomal subunit"/>
    <property type="evidence" value="ECO:0007669"/>
    <property type="project" value="UniProtKB-UniRule"/>
</dbReference>
<dbReference type="NCBIfam" id="TIGR03654">
    <property type="entry name" value="L6_bact"/>
    <property type="match status" value="1"/>
</dbReference>
<dbReference type="KEGG" id="ttk:TST_1420"/>
<dbReference type="PROSITE" id="PS00525">
    <property type="entry name" value="RIBOSOMAL_L6_1"/>
    <property type="match status" value="1"/>
</dbReference>
<dbReference type="OrthoDB" id="9805007at2"/>
<keyword evidence="2 6" id="KW-0699">rRNA-binding</keyword>
<dbReference type="PANTHER" id="PTHR11655:SF14">
    <property type="entry name" value="LARGE RIBOSOMAL SUBUNIT PROTEIN UL6M"/>
    <property type="match status" value="1"/>
</dbReference>
<keyword evidence="3 6" id="KW-0694">RNA-binding</keyword>
<feature type="region of interest" description="Disordered" evidence="9">
    <location>
        <begin position="149"/>
        <end position="182"/>
    </location>
</feature>
<evidence type="ECO:0000256" key="5">
    <source>
        <dbReference type="ARBA" id="ARBA00023274"/>
    </source>
</evidence>
<dbReference type="HAMAP" id="MF_01365_B">
    <property type="entry name" value="Ribosomal_uL6_B"/>
    <property type="match status" value="1"/>
</dbReference>
<feature type="compositionally biased region" description="Basic residues" evidence="9">
    <location>
        <begin position="171"/>
        <end position="182"/>
    </location>
</feature>